<reference evidence="3" key="1">
    <citation type="submission" date="2025-08" db="UniProtKB">
        <authorList>
            <consortium name="RefSeq"/>
        </authorList>
    </citation>
    <scope>IDENTIFICATION</scope>
    <source>
        <tissue evidence="3">Fruit stalk</tissue>
    </source>
</reference>
<accession>A0A6P5XLK4</accession>
<dbReference type="PROSITE" id="PS51257">
    <property type="entry name" value="PROKAR_LIPOPROTEIN"/>
    <property type="match status" value="1"/>
</dbReference>
<sequence>MRIRKRYPSFPIIQSLVASCKELPSRQEGMEVSSFPARDEGRAREAPEKVLNDWQSIMAEAHRLLGYSSYAYNNCTIRPHVQEEHSNTNSVSNGETVTEIQARNERNKKSLKGNYSGTAIVNTKGRTGSSSSFKGDAKGIFLGNSKDGKAETTMRIGGSAGRKKRTDASLWMEVGSSRRGFANGSCGLKYKNKAEDQEQYLSGSSIKNKKVKTRSLTSIYDDVRSLMTSPSKLNEIEQNTNGKSVGEDLFSE</sequence>
<dbReference type="RefSeq" id="XP_022728762.1">
    <property type="nucleotide sequence ID" value="XM_022873027.1"/>
</dbReference>
<feature type="compositionally biased region" description="Basic and acidic residues" evidence="1">
    <location>
        <begin position="37"/>
        <end position="46"/>
    </location>
</feature>
<feature type="region of interest" description="Disordered" evidence="1">
    <location>
        <begin position="27"/>
        <end position="46"/>
    </location>
</feature>
<protein>
    <submittedName>
        <fullName evidence="3">Uncharacterized protein LOC111284325</fullName>
    </submittedName>
</protein>
<dbReference type="OrthoDB" id="975843at2759"/>
<feature type="compositionally biased region" description="Polar residues" evidence="1">
    <location>
        <begin position="87"/>
        <end position="101"/>
    </location>
</feature>
<dbReference type="KEGG" id="dzi:111284325"/>
<feature type="compositionally biased region" description="Polar residues" evidence="1">
    <location>
        <begin position="231"/>
        <end position="243"/>
    </location>
</feature>
<evidence type="ECO:0000256" key="1">
    <source>
        <dbReference type="SAM" id="MobiDB-lite"/>
    </source>
</evidence>
<dbReference type="Proteomes" id="UP000515121">
    <property type="component" value="Unplaced"/>
</dbReference>
<organism evidence="2 3">
    <name type="scientific">Durio zibethinus</name>
    <name type="common">Durian</name>
    <dbReference type="NCBI Taxonomy" id="66656"/>
    <lineage>
        <taxon>Eukaryota</taxon>
        <taxon>Viridiplantae</taxon>
        <taxon>Streptophyta</taxon>
        <taxon>Embryophyta</taxon>
        <taxon>Tracheophyta</taxon>
        <taxon>Spermatophyta</taxon>
        <taxon>Magnoliopsida</taxon>
        <taxon>eudicotyledons</taxon>
        <taxon>Gunneridae</taxon>
        <taxon>Pentapetalae</taxon>
        <taxon>rosids</taxon>
        <taxon>malvids</taxon>
        <taxon>Malvales</taxon>
        <taxon>Malvaceae</taxon>
        <taxon>Helicteroideae</taxon>
        <taxon>Durio</taxon>
    </lineage>
</organism>
<gene>
    <name evidence="3" type="primary">LOC111284325</name>
</gene>
<feature type="region of interest" description="Disordered" evidence="1">
    <location>
        <begin position="83"/>
        <end position="113"/>
    </location>
</feature>
<feature type="region of interest" description="Disordered" evidence="1">
    <location>
        <begin position="231"/>
        <end position="252"/>
    </location>
</feature>
<name>A0A6P5XLK4_DURZI</name>
<evidence type="ECO:0000313" key="3">
    <source>
        <dbReference type="RefSeq" id="XP_022728762.1"/>
    </source>
</evidence>
<dbReference type="AlphaFoldDB" id="A0A6P5XLK4"/>
<proteinExistence type="predicted"/>
<evidence type="ECO:0000313" key="2">
    <source>
        <dbReference type="Proteomes" id="UP000515121"/>
    </source>
</evidence>
<keyword evidence="2" id="KW-1185">Reference proteome</keyword>
<dbReference type="GeneID" id="111284325"/>